<dbReference type="NCBIfam" id="TIGR01430">
    <property type="entry name" value="aden_deam"/>
    <property type="match status" value="1"/>
</dbReference>
<evidence type="ECO:0000313" key="8">
    <source>
        <dbReference type="Proteomes" id="UP001564626"/>
    </source>
</evidence>
<dbReference type="GO" id="GO:0016787">
    <property type="term" value="F:hydrolase activity"/>
    <property type="evidence" value="ECO:0007669"/>
    <property type="project" value="UniProtKB-KW"/>
</dbReference>
<sequence>MPGLLIPKAELHVHIEGTLEPGLVFACAHRNGIELPFADVEDLRRRYVFDDLQSFLDLYYLAMDVLRTPLDFTEMTDEYLAKASTQGVKHAEIFFDPQAHLDRGVPMEVIVEGLTASLRTSSERFGISTRLIACFLRDKGPEAALATWEALQPHLDVIDGVGLDSAEVGYPPAAFAPVFERARAAGLHLVAHAGEEGPPEYVWQALDVLGVERVDHGIRSVEDAELLRRLSRERTPLTVCPFSNVRLRCVPDLEQHPLPALLDAGVVVTINSDDPAYFGGYVGDNYVGIQRALDLDATAVRELAAHSFQASFVTDEERRALLDLL</sequence>
<dbReference type="PANTHER" id="PTHR43114:SF6">
    <property type="entry name" value="ADENINE DEAMINASE"/>
    <property type="match status" value="1"/>
</dbReference>
<keyword evidence="4 5" id="KW-0546">Nucleotide metabolism</keyword>
<evidence type="ECO:0000256" key="2">
    <source>
        <dbReference type="ARBA" id="ARBA00022801"/>
    </source>
</evidence>
<accession>A0ABV4CE78</accession>
<comment type="catalytic activity">
    <reaction evidence="5">
        <text>adenine + H2O + H(+) = hypoxanthine + NH4(+)</text>
        <dbReference type="Rhea" id="RHEA:23688"/>
        <dbReference type="ChEBI" id="CHEBI:15377"/>
        <dbReference type="ChEBI" id="CHEBI:15378"/>
        <dbReference type="ChEBI" id="CHEBI:16708"/>
        <dbReference type="ChEBI" id="CHEBI:17368"/>
        <dbReference type="ChEBI" id="CHEBI:28938"/>
        <dbReference type="EC" id="3.5.4.2"/>
    </reaction>
</comment>
<feature type="binding site" evidence="5">
    <location>
        <position position="273"/>
    </location>
    <ligand>
        <name>Zn(2+)</name>
        <dbReference type="ChEBI" id="CHEBI:29105"/>
        <note>catalytic</note>
    </ligand>
</feature>
<dbReference type="HAMAP" id="MF_01962">
    <property type="entry name" value="Adenine_deaminase"/>
    <property type="match status" value="1"/>
</dbReference>
<dbReference type="InterPro" id="IPR028892">
    <property type="entry name" value="ADE"/>
</dbReference>
<feature type="binding site" evidence="5">
    <location>
        <position position="12"/>
    </location>
    <ligand>
        <name>Zn(2+)</name>
        <dbReference type="ChEBI" id="CHEBI:29105"/>
        <note>catalytic</note>
    </ligand>
</feature>
<comment type="cofactor">
    <cofactor evidence="5">
        <name>Zn(2+)</name>
        <dbReference type="ChEBI" id="CHEBI:29105"/>
    </cofactor>
    <text evidence="5">Binds 1 zinc ion per subunit.</text>
</comment>
<feature type="binding site" evidence="5">
    <location>
        <position position="274"/>
    </location>
    <ligand>
        <name>substrate</name>
    </ligand>
</feature>
<name>A0ABV4CE78_9PSEU</name>
<gene>
    <name evidence="7" type="ORF">AB8O55_07690</name>
</gene>
<keyword evidence="8" id="KW-1185">Reference proteome</keyword>
<dbReference type="PANTHER" id="PTHR43114">
    <property type="entry name" value="ADENINE DEAMINASE"/>
    <property type="match status" value="1"/>
</dbReference>
<evidence type="ECO:0000256" key="3">
    <source>
        <dbReference type="ARBA" id="ARBA00022833"/>
    </source>
</evidence>
<dbReference type="EMBL" id="JBGEHV010000009">
    <property type="protein sequence ID" value="MEY8039276.1"/>
    <property type="molecule type" value="Genomic_DNA"/>
</dbReference>
<keyword evidence="2 5" id="KW-0378">Hydrolase</keyword>
<comment type="similarity">
    <text evidence="5">Belongs to the metallo-dependent hydrolases superfamily. Adenosine and AMP deaminases family. Adenine deaminase type 2 subfamily.</text>
</comment>
<feature type="binding site" evidence="5">
    <location>
        <position position="14"/>
    </location>
    <ligand>
        <name>Zn(2+)</name>
        <dbReference type="ChEBI" id="CHEBI:29105"/>
        <note>catalytic</note>
    </ligand>
</feature>
<dbReference type="EC" id="3.5.4.2" evidence="5"/>
<keyword evidence="1 5" id="KW-0479">Metal-binding</keyword>
<dbReference type="RefSeq" id="WP_345364853.1">
    <property type="nucleotide sequence ID" value="NZ_BAABII010000012.1"/>
</dbReference>
<dbReference type="CDD" id="cd01320">
    <property type="entry name" value="ADA"/>
    <property type="match status" value="1"/>
</dbReference>
<dbReference type="Gene3D" id="3.20.20.140">
    <property type="entry name" value="Metal-dependent hydrolases"/>
    <property type="match status" value="1"/>
</dbReference>
<reference evidence="7 8" key="1">
    <citation type="submission" date="2024-08" db="EMBL/GenBank/DDBJ databases">
        <title>Genome mining of Saccharopolyspora cebuensis PGLac3 from Nigerian medicinal plant.</title>
        <authorList>
            <person name="Ezeobiora C.E."/>
            <person name="Igbokwe N.H."/>
            <person name="Amin D.H."/>
            <person name="Mendie U.E."/>
        </authorList>
    </citation>
    <scope>NUCLEOTIDE SEQUENCE [LARGE SCALE GENOMIC DNA]</scope>
    <source>
        <strain evidence="7 8">PGLac3</strain>
    </source>
</reference>
<evidence type="ECO:0000259" key="6">
    <source>
        <dbReference type="Pfam" id="PF00962"/>
    </source>
</evidence>
<keyword evidence="3 5" id="KW-0862">Zinc</keyword>
<dbReference type="InterPro" id="IPR006330">
    <property type="entry name" value="Ado/ade_deaminase"/>
</dbReference>
<feature type="domain" description="Adenosine deaminase" evidence="6">
    <location>
        <begin position="7"/>
        <end position="324"/>
    </location>
</feature>
<evidence type="ECO:0000256" key="5">
    <source>
        <dbReference type="HAMAP-Rule" id="MF_01962"/>
    </source>
</evidence>
<comment type="caution">
    <text evidence="7">The sequence shown here is derived from an EMBL/GenBank/DDBJ whole genome shotgun (WGS) entry which is preliminary data.</text>
</comment>
<proteinExistence type="inferred from homology"/>
<dbReference type="SUPFAM" id="SSF51556">
    <property type="entry name" value="Metallo-dependent hydrolases"/>
    <property type="match status" value="1"/>
</dbReference>
<feature type="binding site" evidence="5">
    <location>
        <position position="192"/>
    </location>
    <ligand>
        <name>Zn(2+)</name>
        <dbReference type="ChEBI" id="CHEBI:29105"/>
        <note>catalytic</note>
    </ligand>
</feature>
<evidence type="ECO:0000256" key="1">
    <source>
        <dbReference type="ARBA" id="ARBA00022723"/>
    </source>
</evidence>
<dbReference type="Proteomes" id="UP001564626">
    <property type="component" value="Unassembled WGS sequence"/>
</dbReference>
<dbReference type="Pfam" id="PF00962">
    <property type="entry name" value="A_deaminase"/>
    <property type="match status" value="1"/>
</dbReference>
<dbReference type="NCBIfam" id="NF006850">
    <property type="entry name" value="PRK09358.1-6"/>
    <property type="match status" value="1"/>
</dbReference>
<comment type="function">
    <text evidence="5">Catalyzes the hydrolytic deamination of adenine to hypoxanthine. Plays an important role in the purine salvage pathway and in nitrogen catabolism.</text>
</comment>
<evidence type="ECO:0000256" key="4">
    <source>
        <dbReference type="ARBA" id="ARBA00023080"/>
    </source>
</evidence>
<feature type="active site" description="Proton donor" evidence="5">
    <location>
        <position position="195"/>
    </location>
</feature>
<evidence type="ECO:0000313" key="7">
    <source>
        <dbReference type="EMBL" id="MEY8039276.1"/>
    </source>
</evidence>
<dbReference type="InterPro" id="IPR001365">
    <property type="entry name" value="A_deaminase_dom"/>
</dbReference>
<organism evidence="7 8">
    <name type="scientific">Saccharopolyspora cebuensis</name>
    <dbReference type="NCBI Taxonomy" id="418759"/>
    <lineage>
        <taxon>Bacteria</taxon>
        <taxon>Bacillati</taxon>
        <taxon>Actinomycetota</taxon>
        <taxon>Actinomycetes</taxon>
        <taxon>Pseudonocardiales</taxon>
        <taxon>Pseudonocardiaceae</taxon>
        <taxon>Saccharopolyspora</taxon>
    </lineage>
</organism>
<feature type="site" description="Important for catalytic activity" evidence="5">
    <location>
        <position position="216"/>
    </location>
</feature>
<dbReference type="InterPro" id="IPR032466">
    <property type="entry name" value="Metal_Hydrolase"/>
</dbReference>
<protein>
    <recommendedName>
        <fullName evidence="5">Adenine deaminase</fullName>
        <shortName evidence="5">ADE</shortName>
        <ecNumber evidence="5">3.5.4.2</ecNumber>
    </recommendedName>
    <alternativeName>
        <fullName evidence="5">Adenine aminohydrolase</fullName>
        <shortName evidence="5">AAH</shortName>
    </alternativeName>
</protein>